<protein>
    <submittedName>
        <fullName evidence="1">Uncharacterized protein</fullName>
    </submittedName>
</protein>
<reference evidence="1 2" key="1">
    <citation type="submission" date="2015-08" db="EMBL/GenBank/DDBJ databases">
        <title>Comparative genomics of the Campylobacter concisus group.</title>
        <authorList>
            <person name="Yee E."/>
            <person name="Chapman M.H."/>
            <person name="Huynh S."/>
            <person name="Bono J.L."/>
            <person name="On S.L."/>
            <person name="St Leger J."/>
            <person name="Foster G."/>
            <person name="Parker C.T."/>
            <person name="Miller W.G."/>
        </authorList>
    </citation>
    <scope>NUCLEOTIDE SEQUENCE [LARGE SCALE GENOMIC DNA]</scope>
    <source>
        <strain evidence="1 2">RM9337</strain>
    </source>
</reference>
<accession>A0AAW3ZXQ3</accession>
<dbReference type="Proteomes" id="UP000650616">
    <property type="component" value="Unassembled WGS sequence"/>
</dbReference>
<name>A0AAW3ZXQ3_9BACT</name>
<organism evidence="1 2">
    <name type="scientific">Campylobacter californiensis</name>
    <dbReference type="NCBI Taxonomy" id="1032243"/>
    <lineage>
        <taxon>Bacteria</taxon>
        <taxon>Pseudomonadati</taxon>
        <taxon>Campylobacterota</taxon>
        <taxon>Epsilonproteobacteria</taxon>
        <taxon>Campylobacterales</taxon>
        <taxon>Campylobacteraceae</taxon>
        <taxon>Campylobacter</taxon>
    </lineage>
</organism>
<evidence type="ECO:0000313" key="1">
    <source>
        <dbReference type="EMBL" id="MBE3608774.1"/>
    </source>
</evidence>
<dbReference type="RefSeq" id="WP_170017129.1">
    <property type="nucleotide sequence ID" value="NZ_CP012545.1"/>
</dbReference>
<dbReference type="EMBL" id="LIWG01000013">
    <property type="protein sequence ID" value="MBE3608774.1"/>
    <property type="molecule type" value="Genomic_DNA"/>
</dbReference>
<proteinExistence type="predicted"/>
<comment type="caution">
    <text evidence="1">The sequence shown here is derived from an EMBL/GenBank/DDBJ whole genome shotgun (WGS) entry which is preliminary data.</text>
</comment>
<evidence type="ECO:0000313" key="2">
    <source>
        <dbReference type="Proteomes" id="UP000650616"/>
    </source>
</evidence>
<keyword evidence="2" id="KW-1185">Reference proteome</keyword>
<sequence>MTSVRAKEILQIKTASGRALPSDEILSEIFLEAMLYVANKCVPSELIRGEQGGRVYRHLEDGFYITYPDKPNFANENEHIMIDESLTYAVINYVAFIINKDEFYRSLALENISEYIANDGRGNLYE</sequence>
<gene>
    <name evidence="1" type="ORF">CCAL9337_08585</name>
</gene>
<dbReference type="AlphaFoldDB" id="A0AAW3ZXQ3"/>